<organism evidence="1 2">
    <name type="scientific">Thermococcus barossii</name>
    <dbReference type="NCBI Taxonomy" id="54077"/>
    <lineage>
        <taxon>Archaea</taxon>
        <taxon>Methanobacteriati</taxon>
        <taxon>Methanobacteriota</taxon>
        <taxon>Thermococci</taxon>
        <taxon>Thermococcales</taxon>
        <taxon>Thermococcaceae</taxon>
        <taxon>Thermococcus</taxon>
    </lineage>
</organism>
<dbReference type="EMBL" id="CP015101">
    <property type="protein sequence ID" value="ASJ05302.1"/>
    <property type="molecule type" value="Genomic_DNA"/>
</dbReference>
<dbReference type="GeneID" id="33326706"/>
<evidence type="ECO:0000313" key="2">
    <source>
        <dbReference type="Proteomes" id="UP000250272"/>
    </source>
</evidence>
<keyword evidence="2" id="KW-1185">Reference proteome</keyword>
<reference evidence="1 2" key="1">
    <citation type="submission" date="2016-04" db="EMBL/GenBank/DDBJ databases">
        <title>Complete genome sequence of Thermococcus barossii type strain SHCK-94.</title>
        <authorList>
            <person name="Oger P.M."/>
        </authorList>
    </citation>
    <scope>NUCLEOTIDE SEQUENCE [LARGE SCALE GENOMIC DNA]</scope>
    <source>
        <strain evidence="1 2">SHCK-94</strain>
    </source>
</reference>
<proteinExistence type="predicted"/>
<protein>
    <submittedName>
        <fullName evidence="1">Uncharacterized protein</fullName>
    </submittedName>
</protein>
<evidence type="ECO:0000313" key="1">
    <source>
        <dbReference type="EMBL" id="ASJ05302.1"/>
    </source>
</evidence>
<sequence>MGELSAVVILLALLVVAGGCTFERTFTAGNVTVHYSGDISEGQAGGVADFVGGQLGATGRTDVHVGKAGGVYNVVVTSPWRGPIQSGLFLVLAASKLSQDVFGGALVRLQLDSPDGTVLASEMSEYRYVEGGGFRVWYSGPDEGTARSVLDYFLNSRLDAPLEVIVEGGGGVYEVSLLGAGMPGEYARMVPDLEGLLDGLVVLRLLDGNGTELAEFDP</sequence>
<accession>A0A2Z2MKM5</accession>
<dbReference type="OrthoDB" id="99025at2157"/>
<dbReference type="AlphaFoldDB" id="A0A2Z2MKM5"/>
<name>A0A2Z2MKM5_9EURY</name>
<dbReference type="RefSeq" id="WP_088865305.1">
    <property type="nucleotide sequence ID" value="NZ_CP015101.1"/>
</dbReference>
<dbReference type="Proteomes" id="UP000250272">
    <property type="component" value="Chromosome"/>
</dbReference>
<dbReference type="KEGG" id="tbs:A3L01_07975"/>
<gene>
    <name evidence="1" type="ORF">A3L01_07975</name>
</gene>